<organism evidence="1 2">
    <name type="scientific">Lachnotalea glycerini</name>
    <dbReference type="NCBI Taxonomy" id="1763509"/>
    <lineage>
        <taxon>Bacteria</taxon>
        <taxon>Bacillati</taxon>
        <taxon>Bacillota</taxon>
        <taxon>Clostridia</taxon>
        <taxon>Lachnospirales</taxon>
        <taxon>Lachnospiraceae</taxon>
        <taxon>Lachnotalea</taxon>
    </lineage>
</organism>
<gene>
    <name evidence="1" type="ORF">CG710_016165</name>
</gene>
<dbReference type="EMBL" id="NOKA02000046">
    <property type="protein sequence ID" value="RDY30183.1"/>
    <property type="molecule type" value="Genomic_DNA"/>
</dbReference>
<evidence type="ECO:0008006" key="3">
    <source>
        <dbReference type="Google" id="ProtNLM"/>
    </source>
</evidence>
<dbReference type="Proteomes" id="UP000216411">
    <property type="component" value="Unassembled WGS sequence"/>
</dbReference>
<protein>
    <recommendedName>
        <fullName evidence="3">Radical SAM protein</fullName>
    </recommendedName>
</protein>
<dbReference type="AlphaFoldDB" id="A0A371JBT1"/>
<sequence>MVSKVKRIIRVFPRRTSYTPDDPYVFIGEPIMTELLPPHDEIHITCTFTWDMDYCEKLKSDWEWQTNEEVKLGGPAYLSSAENFTPGLYVKDGIIFTSRGCNNYCKWCGVRKIEGLLKELPVYPGNIIQDNNFLQTSRKHKEDVFEMLKQQRKIEFKGGLETDLIDNHFIAGLQSIGVKKIKSLWLACDTDSQLPRFKKAVEKLHKAGFNQNKIYCYSLIGHNMEKEEIRNREIFNAGALPFSQLERDFTRQKAQYSKEWNHFERVWQRPAAMKAHMKTVVS</sequence>
<dbReference type="OrthoDB" id="9801659at2"/>
<accession>A0A371JBT1</accession>
<evidence type="ECO:0000313" key="1">
    <source>
        <dbReference type="EMBL" id="RDY30183.1"/>
    </source>
</evidence>
<reference evidence="1 2" key="1">
    <citation type="journal article" date="2017" name="Genome Announc.">
        <title>Draft Genome Sequence of a Sporulating and Motile Strain of Lachnotalea glycerini Isolated from Water in Quebec City, Canada.</title>
        <authorList>
            <person name="Maheux A.F."/>
            <person name="Boudreau D.K."/>
            <person name="Berube E."/>
            <person name="Boissinot M."/>
            <person name="Raymond F."/>
            <person name="Brodeur S."/>
            <person name="Corbeil J."/>
            <person name="Isabel S."/>
            <person name="Omar R.F."/>
            <person name="Bergeron M.G."/>
        </authorList>
    </citation>
    <scope>NUCLEOTIDE SEQUENCE [LARGE SCALE GENOMIC DNA]</scope>
    <source>
        <strain evidence="1 2">CCRI-19302</strain>
    </source>
</reference>
<dbReference type="InterPro" id="IPR058240">
    <property type="entry name" value="rSAM_sf"/>
</dbReference>
<name>A0A371JBT1_9FIRM</name>
<proteinExistence type="predicted"/>
<keyword evidence="2" id="KW-1185">Reference proteome</keyword>
<comment type="caution">
    <text evidence="1">The sequence shown here is derived from an EMBL/GenBank/DDBJ whole genome shotgun (WGS) entry which is preliminary data.</text>
</comment>
<evidence type="ECO:0000313" key="2">
    <source>
        <dbReference type="Proteomes" id="UP000216411"/>
    </source>
</evidence>
<dbReference type="SUPFAM" id="SSF102114">
    <property type="entry name" value="Radical SAM enzymes"/>
    <property type="match status" value="1"/>
</dbReference>